<dbReference type="InterPro" id="IPR029060">
    <property type="entry name" value="PIN-like_dom_sf"/>
</dbReference>
<sequence length="193" mass="21408">MPPKRSISSRSAPTIRPRRSRPSSLSPKPRHQTSITTGRSNTSLTRPVMAAAETLFLDTNIIMYAIGTDHPLKPACVAALRQVEAGTIQVVTNVEVFQELLHRYYAIGRHEVAAHAFTHLKALCEQVLPVLEADLDRAFAILNDHPHINVRDALHAATMLNGGLRTILSTDTHFDTIPEITRIDPRTLLFPNN</sequence>
<accession>A0A2T4TV83</accession>
<dbReference type="GO" id="GO:0016787">
    <property type="term" value="F:hydrolase activity"/>
    <property type="evidence" value="ECO:0007669"/>
    <property type="project" value="UniProtKB-KW"/>
</dbReference>
<evidence type="ECO:0000256" key="5">
    <source>
        <dbReference type="HAMAP-Rule" id="MF_00265"/>
    </source>
</evidence>
<evidence type="ECO:0000313" key="8">
    <source>
        <dbReference type="EMBL" id="PTL35025.1"/>
    </source>
</evidence>
<dbReference type="GO" id="GO:0004540">
    <property type="term" value="F:RNA nuclease activity"/>
    <property type="evidence" value="ECO:0007669"/>
    <property type="project" value="InterPro"/>
</dbReference>
<evidence type="ECO:0000256" key="6">
    <source>
        <dbReference type="SAM" id="MobiDB-lite"/>
    </source>
</evidence>
<organism evidence="8 9">
    <name type="scientific">Candidatus Methylomirabilis limnetica</name>
    <dbReference type="NCBI Taxonomy" id="2033718"/>
    <lineage>
        <taxon>Bacteria</taxon>
        <taxon>Candidatus Methylomirabilota</taxon>
        <taxon>Candidatus Methylomirabilia</taxon>
        <taxon>Candidatus Methylomirabilales</taxon>
        <taxon>Candidatus Methylomirabilaceae</taxon>
        <taxon>Candidatus Methylomirabilis</taxon>
    </lineage>
</organism>
<comment type="cofactor">
    <cofactor evidence="5">
        <name>Mg(2+)</name>
        <dbReference type="ChEBI" id="CHEBI:18420"/>
    </cofactor>
</comment>
<keyword evidence="9" id="KW-1185">Reference proteome</keyword>
<dbReference type="GO" id="GO:0090729">
    <property type="term" value="F:toxin activity"/>
    <property type="evidence" value="ECO:0007669"/>
    <property type="project" value="UniProtKB-KW"/>
</dbReference>
<dbReference type="GO" id="GO:0000287">
    <property type="term" value="F:magnesium ion binding"/>
    <property type="evidence" value="ECO:0007669"/>
    <property type="project" value="UniProtKB-UniRule"/>
</dbReference>
<evidence type="ECO:0000313" key="9">
    <source>
        <dbReference type="Proteomes" id="UP000241436"/>
    </source>
</evidence>
<evidence type="ECO:0000256" key="3">
    <source>
        <dbReference type="ARBA" id="ARBA00022723"/>
    </source>
</evidence>
<reference evidence="8 9" key="1">
    <citation type="submission" date="2017-09" db="EMBL/GenBank/DDBJ databases">
        <title>Bloom of a denitrifying methanotroph, Candidatus Methylomirabilis limnetica, in a deep stratified lake.</title>
        <authorList>
            <person name="Graf J.S."/>
            <person name="Marchant H.K."/>
            <person name="Tienken D."/>
            <person name="Hach P.F."/>
            <person name="Brand A."/>
            <person name="Schubert C.J."/>
            <person name="Kuypers M.M."/>
            <person name="Milucka J."/>
        </authorList>
    </citation>
    <scope>NUCLEOTIDE SEQUENCE [LARGE SCALE GENOMIC DNA]</scope>
    <source>
        <strain evidence="8 9">Zug</strain>
    </source>
</reference>
<dbReference type="Pfam" id="PF01850">
    <property type="entry name" value="PIN"/>
    <property type="match status" value="1"/>
</dbReference>
<feature type="binding site" evidence="5">
    <location>
        <position position="152"/>
    </location>
    <ligand>
        <name>Mg(2+)</name>
        <dbReference type="ChEBI" id="CHEBI:18420"/>
    </ligand>
</feature>
<feature type="compositionally biased region" description="Low complexity" evidence="6">
    <location>
        <begin position="1"/>
        <end position="15"/>
    </location>
</feature>
<evidence type="ECO:0000256" key="2">
    <source>
        <dbReference type="ARBA" id="ARBA00022722"/>
    </source>
</evidence>
<protein>
    <recommendedName>
        <fullName evidence="5">Ribonuclease VapC</fullName>
        <shortName evidence="5">RNase VapC</shortName>
        <ecNumber evidence="5">3.1.-.-</ecNumber>
    </recommendedName>
    <alternativeName>
        <fullName evidence="5">Toxin VapC</fullName>
    </alternativeName>
</protein>
<dbReference type="Proteomes" id="UP000241436">
    <property type="component" value="Unassembled WGS sequence"/>
</dbReference>
<dbReference type="InterPro" id="IPR022907">
    <property type="entry name" value="VapC_family"/>
</dbReference>
<evidence type="ECO:0000259" key="7">
    <source>
        <dbReference type="SMART" id="SM00670"/>
    </source>
</evidence>
<comment type="similarity">
    <text evidence="5">Belongs to the PINc/VapC protein family.</text>
</comment>
<dbReference type="PANTHER" id="PTHR38826:SF5">
    <property type="entry name" value="RIBONUCLEASE VAPC13"/>
    <property type="match status" value="1"/>
</dbReference>
<dbReference type="AlphaFoldDB" id="A0A2T4TV83"/>
<reference evidence="9" key="2">
    <citation type="journal article" date="2018" name="Environ. Microbiol.">
        <title>Bloom of a denitrifying methanotroph, 'Candidatus Methylomirabilis limnetica', in a deep stratified lake.</title>
        <authorList>
            <person name="Graf J.S."/>
            <person name="Mayr M.J."/>
            <person name="Marchant H.K."/>
            <person name="Tienken D."/>
            <person name="Hach P.F."/>
            <person name="Brand A."/>
            <person name="Schubert C.J."/>
            <person name="Kuypers M.M."/>
            <person name="Milucka J."/>
        </authorList>
    </citation>
    <scope>NUCLEOTIDE SEQUENCE [LARGE SCALE GENOMIC DNA]</scope>
    <source>
        <strain evidence="9">Zug</strain>
    </source>
</reference>
<feature type="region of interest" description="Disordered" evidence="6">
    <location>
        <begin position="1"/>
        <end position="43"/>
    </location>
</feature>
<keyword evidence="5" id="KW-0460">Magnesium</keyword>
<dbReference type="PANTHER" id="PTHR38826">
    <property type="entry name" value="RIBONUCLEASE VAPC13"/>
    <property type="match status" value="1"/>
</dbReference>
<dbReference type="EC" id="3.1.-.-" evidence="5"/>
<dbReference type="HAMAP" id="MF_00265">
    <property type="entry name" value="VapC_Nob1"/>
    <property type="match status" value="1"/>
</dbReference>
<dbReference type="InterPro" id="IPR002716">
    <property type="entry name" value="PIN_dom"/>
</dbReference>
<comment type="caution">
    <text evidence="8">The sequence shown here is derived from an EMBL/GenBank/DDBJ whole genome shotgun (WGS) entry which is preliminary data.</text>
</comment>
<keyword evidence="1 5" id="KW-1277">Toxin-antitoxin system</keyword>
<feature type="compositionally biased region" description="Polar residues" evidence="6">
    <location>
        <begin position="32"/>
        <end position="43"/>
    </location>
</feature>
<dbReference type="SUPFAM" id="SSF88723">
    <property type="entry name" value="PIN domain-like"/>
    <property type="match status" value="1"/>
</dbReference>
<keyword evidence="4 5" id="KW-0378">Hydrolase</keyword>
<feature type="binding site" evidence="5">
    <location>
        <position position="58"/>
    </location>
    <ligand>
        <name>Mg(2+)</name>
        <dbReference type="ChEBI" id="CHEBI:18420"/>
    </ligand>
</feature>
<dbReference type="Gene3D" id="3.40.50.1010">
    <property type="entry name" value="5'-nuclease"/>
    <property type="match status" value="1"/>
</dbReference>
<feature type="domain" description="PIN" evidence="7">
    <location>
        <begin position="53"/>
        <end position="176"/>
    </location>
</feature>
<gene>
    <name evidence="5" type="primary">vapC</name>
    <name evidence="8" type="ORF">CLG94_11805</name>
</gene>
<comment type="function">
    <text evidence="5">Toxic component of a toxin-antitoxin (TA) system. An RNase.</text>
</comment>
<keyword evidence="2 5" id="KW-0540">Nuclease</keyword>
<dbReference type="InterPro" id="IPR052106">
    <property type="entry name" value="PINc/VapC_TA"/>
</dbReference>
<evidence type="ECO:0000256" key="1">
    <source>
        <dbReference type="ARBA" id="ARBA00022649"/>
    </source>
</evidence>
<dbReference type="EMBL" id="NVQC01000032">
    <property type="protein sequence ID" value="PTL35025.1"/>
    <property type="molecule type" value="Genomic_DNA"/>
</dbReference>
<keyword evidence="5" id="KW-0800">Toxin</keyword>
<keyword evidence="3 5" id="KW-0479">Metal-binding</keyword>
<evidence type="ECO:0000256" key="4">
    <source>
        <dbReference type="ARBA" id="ARBA00022801"/>
    </source>
</evidence>
<name>A0A2T4TV83_9BACT</name>
<dbReference type="SMART" id="SM00670">
    <property type="entry name" value="PINc"/>
    <property type="match status" value="1"/>
</dbReference>
<proteinExistence type="inferred from homology"/>